<feature type="compositionally biased region" description="Acidic residues" evidence="5">
    <location>
        <begin position="19"/>
        <end position="31"/>
    </location>
</feature>
<keyword evidence="4" id="KW-0186">Copper</keyword>
<feature type="compositionally biased region" description="Basic and acidic residues" evidence="5">
    <location>
        <begin position="41"/>
        <end position="63"/>
    </location>
</feature>
<evidence type="ECO:0000313" key="11">
    <source>
        <dbReference type="Proteomes" id="UP000054565"/>
    </source>
</evidence>
<dbReference type="PANTHER" id="PTHR11709:SF511">
    <property type="entry name" value="LACCASE"/>
    <property type="match status" value="1"/>
</dbReference>
<sequence>MERPASRRRKQRWSRREDDGDDDHGDNDDDNNNNNSSSKSKNRDRQKRGDNDSGDGDHQHQQHTDVAALPARTEPATATTTTTTNRTAASSLLPIILCLAAVLVFLRLLGPSRPPAVAVEHAQSHGRSQRFELHPERHIYRPPATLSLHWTVTSDYRRPDGVKKRLYLVNGGFPGPTVEARAGDRLVINVTNGLANEGLSIHWHGLHMRDANSMDGVAGITQCPIEPGASFVYDFKVSENQTGTFWYHSHSNLQRGDGLYGGLIIHRPAAPAIRGMRSRQIHTDSVRYGYEKEHLLLIGDWYHRPSEKVLEWYMRPGSYGNEPVPDSLLVNGAGHFNCSMAVPARPLDCVTRGLTTPELHLDSGVSHRLRIVNTGSLAGFTLHFAHGIVSVIQVDGGIDVEPTKRKAKSAGILYPGQRMDLVIQPSRRRKASSFTVELDPECFNYPNPALTRVQTFPMFDMSKAGTRSLFKLNPWTSAADTHIDLAQVTSTKASISTLPAQADKTFVVYTKISRMARNENSPFGYFNHTSWRPQANPPYPLIALDRDSWDENQFSLSTGSKPVWIDFIVNNLDEGPHPFHLHGHTFFILSLFESTIGWGSYNPHQPHLNPSPHPPYDFSKALERDTVQIPRRGHAVLRLRADNPGVWLFHCHILWHLASGMAMLLEVMNEKGGNGMTAGMEACRYVY</sequence>
<evidence type="ECO:0000256" key="3">
    <source>
        <dbReference type="ARBA" id="ARBA00023002"/>
    </source>
</evidence>
<dbReference type="Pfam" id="PF00394">
    <property type="entry name" value="Cu-oxidase"/>
    <property type="match status" value="1"/>
</dbReference>
<feature type="compositionally biased region" description="Low complexity" evidence="5">
    <location>
        <begin position="67"/>
        <end position="84"/>
    </location>
</feature>
<feature type="compositionally biased region" description="Basic residues" evidence="5">
    <location>
        <begin position="1"/>
        <end position="13"/>
    </location>
</feature>
<dbReference type="Pfam" id="PF07731">
    <property type="entry name" value="Cu-oxidase_2"/>
    <property type="match status" value="1"/>
</dbReference>
<feature type="domain" description="Plastocyanin-like" evidence="9">
    <location>
        <begin position="153"/>
        <end position="268"/>
    </location>
</feature>
<evidence type="ECO:0000259" key="7">
    <source>
        <dbReference type="Pfam" id="PF00394"/>
    </source>
</evidence>
<dbReference type="InterPro" id="IPR045087">
    <property type="entry name" value="Cu-oxidase_fam"/>
</dbReference>
<dbReference type="InterPro" id="IPR008972">
    <property type="entry name" value="Cupredoxin"/>
</dbReference>
<evidence type="ECO:0000256" key="1">
    <source>
        <dbReference type="ARBA" id="ARBA00010609"/>
    </source>
</evidence>
<dbReference type="InterPro" id="IPR002355">
    <property type="entry name" value="Cu_oxidase_Cu_BS"/>
</dbReference>
<dbReference type="PROSITE" id="PS00079">
    <property type="entry name" value="MULTICOPPER_OXIDASE1"/>
    <property type="match status" value="2"/>
</dbReference>
<dbReference type="EMBL" id="DS028093">
    <property type="protein sequence ID" value="KMP00385.1"/>
    <property type="molecule type" value="Genomic_DNA"/>
</dbReference>
<dbReference type="AlphaFoldDB" id="A0A0J6XY92"/>
<dbReference type="STRING" id="404692.A0A0J6XY92"/>
<dbReference type="OrthoDB" id="2121828at2759"/>
<dbReference type="InterPro" id="IPR001117">
    <property type="entry name" value="Cu-oxidase_2nd"/>
</dbReference>
<dbReference type="CDD" id="cd13910">
    <property type="entry name" value="CuRO_3_MCO_like_4"/>
    <property type="match status" value="1"/>
</dbReference>
<dbReference type="Proteomes" id="UP000054565">
    <property type="component" value="Unassembled WGS sequence"/>
</dbReference>
<reference evidence="11" key="1">
    <citation type="journal article" date="2010" name="Genome Res.">
        <title>Population genomic sequencing of Coccidioides fungi reveals recent hybridization and transposon control.</title>
        <authorList>
            <person name="Neafsey D.E."/>
            <person name="Barker B.M."/>
            <person name="Sharpton T.J."/>
            <person name="Stajich J.E."/>
            <person name="Park D.J."/>
            <person name="Whiston E."/>
            <person name="Hung C.-Y."/>
            <person name="McMahan C."/>
            <person name="White J."/>
            <person name="Sykes S."/>
            <person name="Heiman D."/>
            <person name="Young S."/>
            <person name="Zeng Q."/>
            <person name="Abouelleil A."/>
            <person name="Aftuck L."/>
            <person name="Bessette D."/>
            <person name="Brown A."/>
            <person name="FitzGerald M."/>
            <person name="Lui A."/>
            <person name="Macdonald J.P."/>
            <person name="Priest M."/>
            <person name="Orbach M.J."/>
            <person name="Galgiani J.N."/>
            <person name="Kirkland T.N."/>
            <person name="Cole G.T."/>
            <person name="Birren B.W."/>
            <person name="Henn M.R."/>
            <person name="Taylor J.W."/>
            <person name="Rounsley S.D."/>
        </authorList>
    </citation>
    <scope>NUCLEOTIDE SEQUENCE [LARGE SCALE GENOMIC DNA]</scope>
    <source>
        <strain evidence="11">RMSCC 2394</strain>
    </source>
</reference>
<evidence type="ECO:0000256" key="4">
    <source>
        <dbReference type="ARBA" id="ARBA00023008"/>
    </source>
</evidence>
<keyword evidence="6" id="KW-1133">Transmembrane helix</keyword>
<evidence type="ECO:0000259" key="8">
    <source>
        <dbReference type="Pfam" id="PF07731"/>
    </source>
</evidence>
<accession>A0A0J6XY92</accession>
<keyword evidence="2" id="KW-0479">Metal-binding</keyword>
<gene>
    <name evidence="10" type="ORF">CIRG_00527</name>
</gene>
<feature type="region of interest" description="Disordered" evidence="5">
    <location>
        <begin position="1"/>
        <end position="84"/>
    </location>
</feature>
<dbReference type="GO" id="GO:0016491">
    <property type="term" value="F:oxidoreductase activity"/>
    <property type="evidence" value="ECO:0007669"/>
    <property type="project" value="UniProtKB-KW"/>
</dbReference>
<dbReference type="SUPFAM" id="SSF49503">
    <property type="entry name" value="Cupredoxins"/>
    <property type="match status" value="3"/>
</dbReference>
<feature type="domain" description="Plastocyanin-like" evidence="7">
    <location>
        <begin position="293"/>
        <end position="426"/>
    </location>
</feature>
<dbReference type="CDD" id="cd04206">
    <property type="entry name" value="CuRO_1_LCC_like"/>
    <property type="match status" value="1"/>
</dbReference>
<evidence type="ECO:0000256" key="5">
    <source>
        <dbReference type="SAM" id="MobiDB-lite"/>
    </source>
</evidence>
<keyword evidence="3" id="KW-0560">Oxidoreductase</keyword>
<dbReference type="SMR" id="A0A0J6XY92"/>
<evidence type="ECO:0000256" key="2">
    <source>
        <dbReference type="ARBA" id="ARBA00022723"/>
    </source>
</evidence>
<dbReference type="InterPro" id="IPR011707">
    <property type="entry name" value="Cu-oxidase-like_N"/>
</dbReference>
<feature type="transmembrane region" description="Helical" evidence="6">
    <location>
        <begin position="92"/>
        <end position="110"/>
    </location>
</feature>
<proteinExistence type="inferred from homology"/>
<keyword evidence="6" id="KW-0472">Membrane</keyword>
<evidence type="ECO:0000256" key="6">
    <source>
        <dbReference type="SAM" id="Phobius"/>
    </source>
</evidence>
<dbReference type="PANTHER" id="PTHR11709">
    <property type="entry name" value="MULTI-COPPER OXIDASE"/>
    <property type="match status" value="1"/>
</dbReference>
<dbReference type="InterPro" id="IPR011706">
    <property type="entry name" value="Cu-oxidase_C"/>
</dbReference>
<keyword evidence="6" id="KW-0812">Transmembrane</keyword>
<name>A0A0J6XY92_COCIT</name>
<dbReference type="PROSITE" id="PS00080">
    <property type="entry name" value="MULTICOPPER_OXIDASE2"/>
    <property type="match status" value="1"/>
</dbReference>
<dbReference type="GO" id="GO:0005507">
    <property type="term" value="F:copper ion binding"/>
    <property type="evidence" value="ECO:0007669"/>
    <property type="project" value="InterPro"/>
</dbReference>
<dbReference type="Gene3D" id="2.60.40.420">
    <property type="entry name" value="Cupredoxins - blue copper proteins"/>
    <property type="match status" value="3"/>
</dbReference>
<evidence type="ECO:0000313" key="10">
    <source>
        <dbReference type="EMBL" id="KMP00385.1"/>
    </source>
</evidence>
<dbReference type="Pfam" id="PF07732">
    <property type="entry name" value="Cu-oxidase_3"/>
    <property type="match status" value="1"/>
</dbReference>
<comment type="similarity">
    <text evidence="1">Belongs to the multicopper oxidase family.</text>
</comment>
<dbReference type="InterPro" id="IPR033138">
    <property type="entry name" value="Cu_oxidase_CS"/>
</dbReference>
<protein>
    <submittedName>
        <fullName evidence="10">L-ascorbate oxidase</fullName>
    </submittedName>
</protein>
<dbReference type="CDD" id="cd04205">
    <property type="entry name" value="CuRO_2_LCC_like"/>
    <property type="match status" value="1"/>
</dbReference>
<evidence type="ECO:0000259" key="9">
    <source>
        <dbReference type="Pfam" id="PF07732"/>
    </source>
</evidence>
<feature type="domain" description="Plastocyanin-like" evidence="8">
    <location>
        <begin position="560"/>
        <end position="669"/>
    </location>
</feature>
<organism evidence="10 11">
    <name type="scientific">Coccidioides immitis RMSCC 2394</name>
    <dbReference type="NCBI Taxonomy" id="404692"/>
    <lineage>
        <taxon>Eukaryota</taxon>
        <taxon>Fungi</taxon>
        <taxon>Dikarya</taxon>
        <taxon>Ascomycota</taxon>
        <taxon>Pezizomycotina</taxon>
        <taxon>Eurotiomycetes</taxon>
        <taxon>Eurotiomycetidae</taxon>
        <taxon>Onygenales</taxon>
        <taxon>Onygenaceae</taxon>
        <taxon>Coccidioides</taxon>
    </lineage>
</organism>